<comment type="cofactor">
    <cofactor evidence="9">
        <name>Mg(2+)</name>
        <dbReference type="ChEBI" id="CHEBI:18420"/>
    </cofactor>
    <text evidence="9">Binds 1 Mg(2+) ion per subunit.</text>
</comment>
<feature type="domain" description="Alpha-D-phosphohexomutase C-terminal" evidence="12">
    <location>
        <begin position="379"/>
        <end position="445"/>
    </location>
</feature>
<dbReference type="EMBL" id="CP046455">
    <property type="protein sequence ID" value="QGU06475.1"/>
    <property type="molecule type" value="Genomic_DNA"/>
</dbReference>
<dbReference type="GO" id="GO:0005975">
    <property type="term" value="P:carbohydrate metabolic process"/>
    <property type="evidence" value="ECO:0007669"/>
    <property type="project" value="InterPro"/>
</dbReference>
<dbReference type="InterPro" id="IPR016055">
    <property type="entry name" value="A-D-PHexomutase_a/b/a-I/II/III"/>
</dbReference>
<comment type="function">
    <text evidence="9 11">Catalyzes the conversion of glucosamine-6-phosphate to glucosamine-1-phosphate.</text>
</comment>
<dbReference type="GO" id="GO:0004615">
    <property type="term" value="F:phosphomannomutase activity"/>
    <property type="evidence" value="ECO:0007669"/>
    <property type="project" value="TreeGrafter"/>
</dbReference>
<dbReference type="PANTHER" id="PTHR42946:SF1">
    <property type="entry name" value="PHOSPHOGLUCOMUTASE (ALPHA-D-GLUCOSE-1,6-BISPHOSPHATE-DEPENDENT)"/>
    <property type="match status" value="1"/>
</dbReference>
<dbReference type="Gene3D" id="3.40.120.10">
    <property type="entry name" value="Alpha-D-Glucose-1,6-Bisphosphate, subunit A, domain 3"/>
    <property type="match status" value="3"/>
</dbReference>
<dbReference type="EC" id="5.4.2.10" evidence="7 9"/>
<dbReference type="GO" id="GO:0006048">
    <property type="term" value="P:UDP-N-acetylglucosamine biosynthetic process"/>
    <property type="evidence" value="ECO:0007669"/>
    <property type="project" value="TreeGrafter"/>
</dbReference>
<dbReference type="InterPro" id="IPR005843">
    <property type="entry name" value="A-D-PHexomutase_C"/>
</dbReference>
<dbReference type="PROSITE" id="PS00710">
    <property type="entry name" value="PGM_PMM"/>
    <property type="match status" value="1"/>
</dbReference>
<dbReference type="InterPro" id="IPR005844">
    <property type="entry name" value="A-D-PHexomutase_a/b/a-I"/>
</dbReference>
<comment type="catalytic activity">
    <reaction evidence="6 9 11">
        <text>alpha-D-glucosamine 1-phosphate = D-glucosamine 6-phosphate</text>
        <dbReference type="Rhea" id="RHEA:23424"/>
        <dbReference type="ChEBI" id="CHEBI:58516"/>
        <dbReference type="ChEBI" id="CHEBI:58725"/>
        <dbReference type="EC" id="5.4.2.10"/>
    </reaction>
</comment>
<evidence type="ECO:0000259" key="14">
    <source>
        <dbReference type="Pfam" id="PF02879"/>
    </source>
</evidence>
<evidence type="ECO:0000256" key="8">
    <source>
        <dbReference type="ARBA" id="ARBA00068193"/>
    </source>
</evidence>
<dbReference type="AlphaFoldDB" id="A0A6B8W549"/>
<evidence type="ECO:0000256" key="9">
    <source>
        <dbReference type="HAMAP-Rule" id="MF_01554"/>
    </source>
</evidence>
<evidence type="ECO:0000256" key="2">
    <source>
        <dbReference type="ARBA" id="ARBA00022553"/>
    </source>
</evidence>
<feature type="domain" description="Alpha-D-phosphohexomutase alpha/beta/alpha" evidence="15">
    <location>
        <begin position="263"/>
        <end position="372"/>
    </location>
</feature>
<evidence type="ECO:0000313" key="17">
    <source>
        <dbReference type="Proteomes" id="UP000424462"/>
    </source>
</evidence>
<organism evidence="16 17">
    <name type="scientific">Corynebacterium occultum</name>
    <dbReference type="NCBI Taxonomy" id="2675219"/>
    <lineage>
        <taxon>Bacteria</taxon>
        <taxon>Bacillati</taxon>
        <taxon>Actinomycetota</taxon>
        <taxon>Actinomycetes</taxon>
        <taxon>Mycobacteriales</taxon>
        <taxon>Corynebacteriaceae</taxon>
        <taxon>Corynebacterium</taxon>
    </lineage>
</organism>
<gene>
    <name evidence="9 16" type="primary">glmM</name>
    <name evidence="16" type="ORF">COCCU_02605</name>
</gene>
<keyword evidence="17" id="KW-1185">Reference proteome</keyword>
<dbReference type="GO" id="GO:0008966">
    <property type="term" value="F:phosphoglucosamine mutase activity"/>
    <property type="evidence" value="ECO:0007669"/>
    <property type="project" value="UniProtKB-UniRule"/>
</dbReference>
<keyword evidence="4 9" id="KW-0460">Magnesium</keyword>
<evidence type="ECO:0000256" key="11">
    <source>
        <dbReference type="RuleBase" id="RU004327"/>
    </source>
</evidence>
<dbReference type="InterPro" id="IPR006352">
    <property type="entry name" value="GlmM_bact"/>
</dbReference>
<dbReference type="KEGG" id="cok:COCCU_02605"/>
<feature type="active site" description="Phosphoserine intermediate" evidence="9">
    <location>
        <position position="107"/>
    </location>
</feature>
<evidence type="ECO:0000256" key="7">
    <source>
        <dbReference type="ARBA" id="ARBA00066330"/>
    </source>
</evidence>
<feature type="binding site" evidence="9">
    <location>
        <position position="250"/>
    </location>
    <ligand>
        <name>Mg(2+)</name>
        <dbReference type="ChEBI" id="CHEBI:18420"/>
    </ligand>
</feature>
<feature type="binding site" description="via phosphate group" evidence="9">
    <location>
        <position position="107"/>
    </location>
    <ligand>
        <name>Mg(2+)</name>
        <dbReference type="ChEBI" id="CHEBI:18420"/>
    </ligand>
</feature>
<dbReference type="Pfam" id="PF00408">
    <property type="entry name" value="PGM_PMM_IV"/>
    <property type="match status" value="1"/>
</dbReference>
<evidence type="ECO:0000259" key="13">
    <source>
        <dbReference type="Pfam" id="PF02878"/>
    </source>
</evidence>
<proteinExistence type="inferred from homology"/>
<evidence type="ECO:0000256" key="4">
    <source>
        <dbReference type="ARBA" id="ARBA00022842"/>
    </source>
</evidence>
<dbReference type="Pfam" id="PF02880">
    <property type="entry name" value="PGM_PMM_III"/>
    <property type="match status" value="1"/>
</dbReference>
<dbReference type="Proteomes" id="UP000424462">
    <property type="component" value="Chromosome"/>
</dbReference>
<feature type="domain" description="Alpha-D-phosphohexomutase alpha/beta/alpha" evidence="14">
    <location>
        <begin position="164"/>
        <end position="259"/>
    </location>
</feature>
<keyword evidence="5 9" id="KW-0413">Isomerase</keyword>
<reference evidence="16 17" key="1">
    <citation type="submission" date="2019-11" db="EMBL/GenBank/DDBJ databases">
        <title>Complete genome sequence of Corynebacterium kalinowskii 1959, a novel Corynebacterium species isolated from soil of a small paddock in Vilsendorf, Germany.</title>
        <authorList>
            <person name="Schaffert L."/>
            <person name="Ruwe M."/>
            <person name="Milse J."/>
            <person name="Hanuschka K."/>
            <person name="Ortseifen V."/>
            <person name="Droste J."/>
            <person name="Brandt D."/>
            <person name="Schlueter L."/>
            <person name="Kutter Y."/>
            <person name="Vinke S."/>
            <person name="Viehoefer P."/>
            <person name="Jacob L."/>
            <person name="Luebke N.-C."/>
            <person name="Schulte-Berndt E."/>
            <person name="Hain C."/>
            <person name="Linder M."/>
            <person name="Schmidt P."/>
            <person name="Wollenschlaeger L."/>
            <person name="Luttermann T."/>
            <person name="Thieme E."/>
            <person name="Hassa J."/>
            <person name="Haak M."/>
            <person name="Wittchen M."/>
            <person name="Mentz A."/>
            <person name="Persicke M."/>
            <person name="Busche T."/>
            <person name="Ruckert C."/>
        </authorList>
    </citation>
    <scope>NUCLEOTIDE SEQUENCE [LARGE SCALE GENOMIC DNA]</scope>
    <source>
        <strain evidence="16 17">2039</strain>
    </source>
</reference>
<dbReference type="SUPFAM" id="SSF53738">
    <property type="entry name" value="Phosphoglucomutase, first 3 domains"/>
    <property type="match status" value="3"/>
</dbReference>
<dbReference type="InterPro" id="IPR050060">
    <property type="entry name" value="Phosphoglucosamine_mutase"/>
</dbReference>
<dbReference type="GO" id="GO:0000287">
    <property type="term" value="F:magnesium ion binding"/>
    <property type="evidence" value="ECO:0007669"/>
    <property type="project" value="UniProtKB-UniRule"/>
</dbReference>
<evidence type="ECO:0000256" key="1">
    <source>
        <dbReference type="ARBA" id="ARBA00010231"/>
    </source>
</evidence>
<feature type="binding site" evidence="9">
    <location>
        <position position="246"/>
    </location>
    <ligand>
        <name>Mg(2+)</name>
        <dbReference type="ChEBI" id="CHEBI:18420"/>
    </ligand>
</feature>
<dbReference type="Pfam" id="PF02879">
    <property type="entry name" value="PGM_PMM_II"/>
    <property type="match status" value="1"/>
</dbReference>
<protein>
    <recommendedName>
        <fullName evidence="8 9">Phosphoglucosamine mutase</fullName>
        <ecNumber evidence="7 9">5.4.2.10</ecNumber>
    </recommendedName>
</protein>
<dbReference type="FunFam" id="3.40.120.10:FF:000001">
    <property type="entry name" value="Phosphoglucosamine mutase"/>
    <property type="match status" value="1"/>
</dbReference>
<dbReference type="PANTHER" id="PTHR42946">
    <property type="entry name" value="PHOSPHOHEXOSE MUTASE"/>
    <property type="match status" value="1"/>
</dbReference>
<dbReference type="InterPro" id="IPR016066">
    <property type="entry name" value="A-D-PHexomutase_CS"/>
</dbReference>
<keyword evidence="3 9" id="KW-0479">Metal-binding</keyword>
<evidence type="ECO:0000259" key="12">
    <source>
        <dbReference type="Pfam" id="PF00408"/>
    </source>
</evidence>
<feature type="modified residue" description="Phosphoserine" evidence="9">
    <location>
        <position position="107"/>
    </location>
</feature>
<evidence type="ECO:0000256" key="6">
    <source>
        <dbReference type="ARBA" id="ARBA00050364"/>
    </source>
</evidence>
<sequence>MNGMTRLFGTDGVRGLANKNLTASLALRLGAAAAHVLTADNRSDGRRPTAIVGRDPRVSGEMLAAALAAGMASRGVDVLRVGVIPTPAVAFLTDDYGADMGVMISASHNPMPDNGIKFFSAGGRKLPDAIEDEIEAVMENLPETGPTGHGIGRVIEESPDAQDRYLMHLREAVGTDLKGIKVVVDAANGAASEVAPRAYAAAGAEVIAIHNAPNSYNINDNCGSTHIDQVQAAVVEHGADLGLAHDGDADRCLAVDSQGNVVDGDQIMAILAVGKKDHNSLRHNTLVATVMSNLGLKLAMKREGIKLETTKVGDRYVLEELNAGGYSLGGEQSGHIVVPEHGTTGDGTLTGLFLMSRMAETGKSLAELAAVMEVLPQVLINVPVSDKAMILKSEAVQQAIAEAETELGDQGRVLLRASGTEELFRVMVEAADGEEARRIAGKLAAVVAAV</sequence>
<dbReference type="SUPFAM" id="SSF55957">
    <property type="entry name" value="Phosphoglucomutase, C-terminal domain"/>
    <property type="match status" value="1"/>
</dbReference>
<dbReference type="PRINTS" id="PR00509">
    <property type="entry name" value="PGMPMM"/>
</dbReference>
<dbReference type="NCBIfam" id="TIGR01455">
    <property type="entry name" value="glmM"/>
    <property type="match status" value="1"/>
</dbReference>
<dbReference type="HAMAP" id="MF_01554_B">
    <property type="entry name" value="GlmM_B"/>
    <property type="match status" value="1"/>
</dbReference>
<accession>A0A6B8W549</accession>
<comment type="similarity">
    <text evidence="1 9 10">Belongs to the phosphohexose mutase family.</text>
</comment>
<comment type="PTM">
    <text evidence="9">Activated by phosphorylation.</text>
</comment>
<evidence type="ECO:0000313" key="16">
    <source>
        <dbReference type="EMBL" id="QGU06475.1"/>
    </source>
</evidence>
<dbReference type="GO" id="GO:0009252">
    <property type="term" value="P:peptidoglycan biosynthetic process"/>
    <property type="evidence" value="ECO:0007669"/>
    <property type="project" value="TreeGrafter"/>
</dbReference>
<evidence type="ECO:0000256" key="5">
    <source>
        <dbReference type="ARBA" id="ARBA00023235"/>
    </source>
</evidence>
<dbReference type="FunFam" id="3.40.120.10:FF:000002">
    <property type="entry name" value="Phosphoglucosamine mutase"/>
    <property type="match status" value="1"/>
</dbReference>
<dbReference type="CDD" id="cd05802">
    <property type="entry name" value="GlmM"/>
    <property type="match status" value="1"/>
</dbReference>
<name>A0A6B8W549_9CORY</name>
<dbReference type="GO" id="GO:0005829">
    <property type="term" value="C:cytosol"/>
    <property type="evidence" value="ECO:0007669"/>
    <property type="project" value="TreeGrafter"/>
</dbReference>
<dbReference type="InterPro" id="IPR005841">
    <property type="entry name" value="Alpha-D-phosphohexomutase_SF"/>
</dbReference>
<evidence type="ECO:0000256" key="3">
    <source>
        <dbReference type="ARBA" id="ARBA00022723"/>
    </source>
</evidence>
<dbReference type="InterPro" id="IPR005845">
    <property type="entry name" value="A-D-PHexomutase_a/b/a-II"/>
</dbReference>
<dbReference type="InterPro" id="IPR036900">
    <property type="entry name" value="A-D-PHexomutase_C_sf"/>
</dbReference>
<dbReference type="FunFam" id="3.30.310.50:FF:000001">
    <property type="entry name" value="Phosphoglucosamine mutase"/>
    <property type="match status" value="1"/>
</dbReference>
<evidence type="ECO:0000256" key="10">
    <source>
        <dbReference type="RuleBase" id="RU004326"/>
    </source>
</evidence>
<feature type="domain" description="Alpha-D-phosphohexomutase alpha/beta/alpha" evidence="13">
    <location>
        <begin position="6"/>
        <end position="141"/>
    </location>
</feature>
<keyword evidence="2 9" id="KW-0597">Phosphoprotein</keyword>
<feature type="binding site" evidence="9">
    <location>
        <position position="248"/>
    </location>
    <ligand>
        <name>Mg(2+)</name>
        <dbReference type="ChEBI" id="CHEBI:18420"/>
    </ligand>
</feature>
<evidence type="ECO:0000259" key="15">
    <source>
        <dbReference type="Pfam" id="PF02880"/>
    </source>
</evidence>
<dbReference type="InterPro" id="IPR005846">
    <property type="entry name" value="A-D-PHexomutase_a/b/a-III"/>
</dbReference>
<dbReference type="Gene3D" id="3.30.310.50">
    <property type="entry name" value="Alpha-D-phosphohexomutase, C-terminal domain"/>
    <property type="match status" value="1"/>
</dbReference>
<dbReference type="Pfam" id="PF02878">
    <property type="entry name" value="PGM_PMM_I"/>
    <property type="match status" value="1"/>
</dbReference>